<dbReference type="InterPro" id="IPR042111">
    <property type="entry name" value="Adenylosuccinate_synth_dom3"/>
</dbReference>
<feature type="active site" description="Proton donor" evidence="8">
    <location>
        <position position="41"/>
    </location>
</feature>
<dbReference type="Gene3D" id="3.90.170.10">
    <property type="entry name" value="Adenylosuccinate Synthetase, subunit A, domain 3"/>
    <property type="match status" value="1"/>
</dbReference>
<keyword evidence="6 8" id="KW-0460">Magnesium</keyword>
<dbReference type="SMART" id="SM00788">
    <property type="entry name" value="Adenylsucc_synt"/>
    <property type="match status" value="1"/>
</dbReference>
<dbReference type="InterPro" id="IPR001114">
    <property type="entry name" value="Adenylosuccinate_synthetase"/>
</dbReference>
<evidence type="ECO:0000256" key="3">
    <source>
        <dbReference type="ARBA" id="ARBA00022723"/>
    </source>
</evidence>
<evidence type="ECO:0000256" key="1">
    <source>
        <dbReference type="ARBA" id="ARBA00011738"/>
    </source>
</evidence>
<evidence type="ECO:0000256" key="2">
    <source>
        <dbReference type="ARBA" id="ARBA00022598"/>
    </source>
</evidence>
<evidence type="ECO:0000256" key="8">
    <source>
        <dbReference type="HAMAP-Rule" id="MF_00011"/>
    </source>
</evidence>
<gene>
    <name evidence="8" type="primary">purA</name>
    <name evidence="10" type="ORF">ENH14_00670</name>
</gene>
<dbReference type="GO" id="GO:0004019">
    <property type="term" value="F:adenylosuccinate synthase activity"/>
    <property type="evidence" value="ECO:0007669"/>
    <property type="project" value="UniProtKB-UniRule"/>
</dbReference>
<reference evidence="10" key="1">
    <citation type="journal article" date="2020" name="mSystems">
        <title>Genome- and Community-Level Interaction Insights into Carbon Utilization and Element Cycling Functions of Hydrothermarchaeota in Hydrothermal Sediment.</title>
        <authorList>
            <person name="Zhou Z."/>
            <person name="Liu Y."/>
            <person name="Xu W."/>
            <person name="Pan J."/>
            <person name="Luo Z.H."/>
            <person name="Li M."/>
        </authorList>
    </citation>
    <scope>NUCLEOTIDE SEQUENCE [LARGE SCALE GENOMIC DNA]</scope>
    <source>
        <strain evidence="10">HyVt-28</strain>
    </source>
</reference>
<comment type="caution">
    <text evidence="10">The sequence shown here is derived from an EMBL/GenBank/DDBJ whole genome shotgun (WGS) entry which is preliminary data.</text>
</comment>
<feature type="binding site" evidence="8">
    <location>
        <position position="141"/>
    </location>
    <ligand>
        <name>IMP</name>
        <dbReference type="ChEBI" id="CHEBI:58053"/>
        <note>ligand shared between dimeric partners</note>
    </ligand>
</feature>
<dbReference type="InterPro" id="IPR027417">
    <property type="entry name" value="P-loop_NTPase"/>
</dbReference>
<dbReference type="GO" id="GO:0000287">
    <property type="term" value="F:magnesium ion binding"/>
    <property type="evidence" value="ECO:0007669"/>
    <property type="project" value="UniProtKB-UniRule"/>
</dbReference>
<feature type="binding site" description="in other chain" evidence="8">
    <location>
        <position position="237"/>
    </location>
    <ligand>
        <name>IMP</name>
        <dbReference type="ChEBI" id="CHEBI:58053"/>
        <note>ligand shared between dimeric partners</note>
    </ligand>
</feature>
<dbReference type="SUPFAM" id="SSF52540">
    <property type="entry name" value="P-loop containing nucleoside triphosphate hydrolases"/>
    <property type="match status" value="1"/>
</dbReference>
<comment type="similarity">
    <text evidence="8 9">Belongs to the adenylosuccinate synthetase family.</text>
</comment>
<dbReference type="FunFam" id="3.90.170.10:FF:000001">
    <property type="entry name" value="Adenylosuccinate synthetase"/>
    <property type="match status" value="1"/>
</dbReference>
<dbReference type="InterPro" id="IPR042109">
    <property type="entry name" value="Adenylosuccinate_synth_dom1"/>
</dbReference>
<dbReference type="CDD" id="cd03108">
    <property type="entry name" value="AdSS"/>
    <property type="match status" value="1"/>
</dbReference>
<dbReference type="GO" id="GO:0044208">
    <property type="term" value="P:'de novo' AMP biosynthetic process"/>
    <property type="evidence" value="ECO:0007669"/>
    <property type="project" value="UniProtKB-UniRule"/>
</dbReference>
<dbReference type="AlphaFoldDB" id="A0A7V0Q5J6"/>
<dbReference type="GO" id="GO:0046040">
    <property type="term" value="P:IMP metabolic process"/>
    <property type="evidence" value="ECO:0007669"/>
    <property type="project" value="TreeGrafter"/>
</dbReference>
<dbReference type="EMBL" id="DRDR01000030">
    <property type="protein sequence ID" value="HDL59948.1"/>
    <property type="molecule type" value="Genomic_DNA"/>
</dbReference>
<dbReference type="GO" id="GO:0005737">
    <property type="term" value="C:cytoplasm"/>
    <property type="evidence" value="ECO:0007669"/>
    <property type="project" value="UniProtKB-SubCell"/>
</dbReference>
<comment type="cofactor">
    <cofactor evidence="8">
        <name>Mg(2+)</name>
        <dbReference type="ChEBI" id="CHEBI:18420"/>
    </cofactor>
    <text evidence="8">Binds 1 Mg(2+) ion per subunit.</text>
</comment>
<dbReference type="PROSITE" id="PS01266">
    <property type="entry name" value="ADENYLOSUCCIN_SYN_1"/>
    <property type="match status" value="1"/>
</dbReference>
<dbReference type="GO" id="GO:0005525">
    <property type="term" value="F:GTP binding"/>
    <property type="evidence" value="ECO:0007669"/>
    <property type="project" value="UniProtKB-UniRule"/>
</dbReference>
<keyword evidence="3 8" id="KW-0479">Metal-binding</keyword>
<feature type="active site" description="Proton acceptor" evidence="8">
    <location>
        <position position="13"/>
    </location>
</feature>
<protein>
    <recommendedName>
        <fullName evidence="8 9">Adenylosuccinate synthetase</fullName>
        <shortName evidence="8">AMPSase</shortName>
        <shortName evidence="8">AdSS</shortName>
        <ecNumber evidence="8 9">6.3.4.4</ecNumber>
    </recommendedName>
    <alternativeName>
        <fullName evidence="8">IMP--aspartate ligase</fullName>
    </alternativeName>
</protein>
<evidence type="ECO:0000256" key="9">
    <source>
        <dbReference type="RuleBase" id="RU000520"/>
    </source>
</evidence>
<keyword evidence="4 8" id="KW-0547">Nucleotide-binding</keyword>
<feature type="binding site" description="in other chain" evidence="8">
    <location>
        <position position="222"/>
    </location>
    <ligand>
        <name>IMP</name>
        <dbReference type="ChEBI" id="CHEBI:58053"/>
        <note>ligand shared between dimeric partners</note>
    </ligand>
</feature>
<dbReference type="NCBIfam" id="TIGR00184">
    <property type="entry name" value="purA"/>
    <property type="match status" value="1"/>
</dbReference>
<feature type="binding site" evidence="8">
    <location>
        <begin position="297"/>
        <end position="303"/>
    </location>
    <ligand>
        <name>substrate</name>
    </ligand>
</feature>
<dbReference type="Gene3D" id="1.10.300.10">
    <property type="entry name" value="Adenylosuccinate Synthetase, subunit A, domain 2"/>
    <property type="match status" value="1"/>
</dbReference>
<dbReference type="Pfam" id="PF00709">
    <property type="entry name" value="Adenylsucc_synt"/>
    <property type="match status" value="1"/>
</dbReference>
<comment type="subcellular location">
    <subcellularLocation>
        <location evidence="8">Cytoplasm</location>
    </subcellularLocation>
</comment>
<dbReference type="PANTHER" id="PTHR11846">
    <property type="entry name" value="ADENYLOSUCCINATE SYNTHETASE"/>
    <property type="match status" value="1"/>
</dbReference>
<evidence type="ECO:0000256" key="6">
    <source>
        <dbReference type="ARBA" id="ARBA00022842"/>
    </source>
</evidence>
<sequence length="421" mass="47705">MGADIVIGLQWGDEAKGRFVDYISENYDVIVRFQGGANAGHTVIVQDKKYIFHLLPSGLIRKDKIGIIGAGVLIDPDILLEEISFIEKELGPLEGRFFIDERANIVLPYHKEEDFLEESSKKGVGSTRKGIAYAYRDLYMRMGIRLSDLKDVNWLSDRLKTAAEFNNQIIGARYGHVPFDWKVMRDELLIFFGQIRPYVADTVALFHSYLEENKKILFEGAQGTMLDIFFGTYPFVTSSHTISSGAPVGSGIPPTCIGKIYGVFKAYTTRVGKGPFPTELTGEEGKYIREKGNEYGATTGRPRRCGWLDLPVLRYSAFVNGVTDLVMTKLDVLSGLEKIKVAVHYKLDGKKLRFPPTSILDYERLEPHYIEMEGFELEGNERSFQELPENAKKYVNFIEEELKIPVKYISVGPRRDQLIVR</sequence>
<dbReference type="EC" id="6.3.4.4" evidence="8 9"/>
<feature type="binding site" evidence="8">
    <location>
        <begin position="410"/>
        <end position="412"/>
    </location>
    <ligand>
        <name>GTP</name>
        <dbReference type="ChEBI" id="CHEBI:37565"/>
    </ligand>
</feature>
<comment type="function">
    <text evidence="8">Plays an important role in the de novo pathway of purine nucleotide biosynthesis. Catalyzes the first committed step in the biosynthesis of AMP from IMP.</text>
</comment>
<feature type="binding site" evidence="8">
    <location>
        <position position="303"/>
    </location>
    <ligand>
        <name>GTP</name>
        <dbReference type="ChEBI" id="CHEBI:37565"/>
    </ligand>
</feature>
<dbReference type="NCBIfam" id="NF010355">
    <property type="entry name" value="PRK13783.1"/>
    <property type="match status" value="1"/>
</dbReference>
<dbReference type="PANTHER" id="PTHR11846:SF0">
    <property type="entry name" value="ADENYLOSUCCINATE SYNTHETASE"/>
    <property type="match status" value="1"/>
</dbReference>
<comment type="catalytic activity">
    <reaction evidence="8 9">
        <text>IMP + L-aspartate + GTP = N(6)-(1,2-dicarboxyethyl)-AMP + GDP + phosphate + 2 H(+)</text>
        <dbReference type="Rhea" id="RHEA:15753"/>
        <dbReference type="ChEBI" id="CHEBI:15378"/>
        <dbReference type="ChEBI" id="CHEBI:29991"/>
        <dbReference type="ChEBI" id="CHEBI:37565"/>
        <dbReference type="ChEBI" id="CHEBI:43474"/>
        <dbReference type="ChEBI" id="CHEBI:57567"/>
        <dbReference type="ChEBI" id="CHEBI:58053"/>
        <dbReference type="ChEBI" id="CHEBI:58189"/>
        <dbReference type="EC" id="6.3.4.4"/>
    </reaction>
</comment>
<name>A0A7V0Q5J6_UNCW3</name>
<dbReference type="InterPro" id="IPR042110">
    <property type="entry name" value="Adenylosuccinate_synth_dom2"/>
</dbReference>
<evidence type="ECO:0000256" key="7">
    <source>
        <dbReference type="ARBA" id="ARBA00023134"/>
    </source>
</evidence>
<feature type="binding site" evidence="8">
    <location>
        <position position="13"/>
    </location>
    <ligand>
        <name>Mg(2+)</name>
        <dbReference type="ChEBI" id="CHEBI:18420"/>
    </ligand>
</feature>
<feature type="binding site" evidence="8">
    <location>
        <begin position="12"/>
        <end position="18"/>
    </location>
    <ligand>
        <name>GTP</name>
        <dbReference type="ChEBI" id="CHEBI:37565"/>
    </ligand>
</feature>
<dbReference type="Gene3D" id="3.40.440.10">
    <property type="entry name" value="Adenylosuccinate Synthetase, subunit A, domain 1"/>
    <property type="match status" value="1"/>
</dbReference>
<feature type="binding site" description="in other chain" evidence="8">
    <location>
        <begin position="38"/>
        <end position="41"/>
    </location>
    <ligand>
        <name>IMP</name>
        <dbReference type="ChEBI" id="CHEBI:58053"/>
        <note>ligand shared between dimeric partners</note>
    </ligand>
</feature>
<dbReference type="Proteomes" id="UP000886381">
    <property type="component" value="Unassembled WGS sequence"/>
</dbReference>
<feature type="binding site" evidence="8">
    <location>
        <begin position="329"/>
        <end position="331"/>
    </location>
    <ligand>
        <name>GTP</name>
        <dbReference type="ChEBI" id="CHEBI:37565"/>
    </ligand>
</feature>
<evidence type="ECO:0000256" key="5">
    <source>
        <dbReference type="ARBA" id="ARBA00022755"/>
    </source>
</evidence>
<feature type="binding site" evidence="8">
    <location>
        <begin position="40"/>
        <end position="42"/>
    </location>
    <ligand>
        <name>GTP</name>
        <dbReference type="ChEBI" id="CHEBI:37565"/>
    </ligand>
</feature>
<keyword evidence="8" id="KW-0963">Cytoplasm</keyword>
<organism evidence="10">
    <name type="scientific">candidate division WOR-3 bacterium</name>
    <dbReference type="NCBI Taxonomy" id="2052148"/>
    <lineage>
        <taxon>Bacteria</taxon>
        <taxon>Bacteria division WOR-3</taxon>
    </lineage>
</organism>
<dbReference type="UniPathway" id="UPA00075">
    <property type="reaction ID" value="UER00335"/>
</dbReference>
<keyword evidence="2 8" id="KW-0436">Ligase</keyword>
<feature type="binding site" description="in other chain" evidence="8">
    <location>
        <position position="127"/>
    </location>
    <ligand>
        <name>IMP</name>
        <dbReference type="ChEBI" id="CHEBI:58053"/>
        <note>ligand shared between dimeric partners</note>
    </ligand>
</feature>
<proteinExistence type="inferred from homology"/>
<evidence type="ECO:0000313" key="10">
    <source>
        <dbReference type="EMBL" id="HDL59948.1"/>
    </source>
</evidence>
<keyword evidence="5 8" id="KW-0658">Purine biosynthesis</keyword>
<accession>A0A7V0Q5J6</accession>
<evidence type="ECO:0000256" key="4">
    <source>
        <dbReference type="ARBA" id="ARBA00022741"/>
    </source>
</evidence>
<dbReference type="NCBIfam" id="NF002223">
    <property type="entry name" value="PRK01117.1"/>
    <property type="match status" value="1"/>
</dbReference>
<feature type="binding site" evidence="8">
    <location>
        <position position="40"/>
    </location>
    <ligand>
        <name>Mg(2+)</name>
        <dbReference type="ChEBI" id="CHEBI:18420"/>
    </ligand>
</feature>
<comment type="subunit">
    <text evidence="1 8">Homodimer.</text>
</comment>
<feature type="binding site" description="in other chain" evidence="8">
    <location>
        <position position="301"/>
    </location>
    <ligand>
        <name>IMP</name>
        <dbReference type="ChEBI" id="CHEBI:58053"/>
        <note>ligand shared between dimeric partners</note>
    </ligand>
</feature>
<comment type="pathway">
    <text evidence="8 9">Purine metabolism; AMP biosynthesis via de novo pathway; AMP from IMP: step 1/2.</text>
</comment>
<keyword evidence="7 8" id="KW-0342">GTP-binding</keyword>
<feature type="binding site" description="in other chain" evidence="8">
    <location>
        <begin position="13"/>
        <end position="16"/>
    </location>
    <ligand>
        <name>IMP</name>
        <dbReference type="ChEBI" id="CHEBI:58053"/>
        <note>ligand shared between dimeric partners</note>
    </ligand>
</feature>
<dbReference type="InterPro" id="IPR018220">
    <property type="entry name" value="Adenylosuccin_syn_GTP-bd"/>
</dbReference>
<dbReference type="HAMAP" id="MF_00011">
    <property type="entry name" value="Adenylosucc_synth"/>
    <property type="match status" value="1"/>
</dbReference>